<dbReference type="EMBL" id="JOKM01000122">
    <property type="protein sequence ID" value="KGB20772.1"/>
    <property type="molecule type" value="Genomic_DNA"/>
</dbReference>
<reference evidence="1 2" key="1">
    <citation type="submission" date="2014-06" db="EMBL/GenBank/DDBJ databases">
        <title>Functional and comparative genomic analyses of the Drosophila gut microbiota identify candidate symbiosis factors.</title>
        <authorList>
            <person name="Newell P.D."/>
            <person name="Chaston J.M."/>
            <person name="Douglas A.E."/>
        </authorList>
    </citation>
    <scope>NUCLEOTIDE SEQUENCE [LARGE SCALE GENOMIC DNA]</scope>
    <source>
        <strain evidence="1 2">DmCS_006</strain>
    </source>
</reference>
<protein>
    <submittedName>
        <fullName evidence="1">Uncharacterized protein</fullName>
    </submittedName>
</protein>
<accession>A0A094YHI9</accession>
<comment type="caution">
    <text evidence="1">The sequence shown here is derived from an EMBL/GenBank/DDBJ whole genome shotgun (WGS) entry which is preliminary data.</text>
</comment>
<proteinExistence type="predicted"/>
<dbReference type="STRING" id="104102.AtDm6_3551"/>
<dbReference type="Proteomes" id="UP000029448">
    <property type="component" value="Unassembled WGS sequence"/>
</dbReference>
<keyword evidence="2" id="KW-1185">Reference proteome</keyword>
<evidence type="ECO:0000313" key="1">
    <source>
        <dbReference type="EMBL" id="KGB20772.1"/>
    </source>
</evidence>
<dbReference type="PATRIC" id="fig|104102.7.peg.3500"/>
<name>A0A094YHI9_9PROT</name>
<dbReference type="AlphaFoldDB" id="A0A094YHI9"/>
<gene>
    <name evidence="1" type="ORF">AtDm6_3551</name>
</gene>
<evidence type="ECO:0000313" key="2">
    <source>
        <dbReference type="Proteomes" id="UP000029448"/>
    </source>
</evidence>
<organism evidence="1 2">
    <name type="scientific">Acetobacter tropicalis</name>
    <dbReference type="NCBI Taxonomy" id="104102"/>
    <lineage>
        <taxon>Bacteria</taxon>
        <taxon>Pseudomonadati</taxon>
        <taxon>Pseudomonadota</taxon>
        <taxon>Alphaproteobacteria</taxon>
        <taxon>Acetobacterales</taxon>
        <taxon>Acetobacteraceae</taxon>
        <taxon>Acetobacter</taxon>
    </lineage>
</organism>
<sequence length="37" mass="4305">MNDQAPLFWSGAFFMRHPFPFFERSTSEGTSSPLSFF</sequence>